<accession>A0A183BEU8</accession>
<dbReference type="WBParaSite" id="ECPE_0001777801-mRNA-1">
    <property type="protein sequence ID" value="ECPE_0001777801-mRNA-1"/>
    <property type="gene ID" value="ECPE_0001777801"/>
</dbReference>
<dbReference type="SUPFAM" id="SSF81631">
    <property type="entry name" value="PAP/OAS1 substrate-binding domain"/>
    <property type="match status" value="1"/>
</dbReference>
<name>A0A183BEU8_9TREM</name>
<keyword evidence="2" id="KW-1185">Reference proteome</keyword>
<reference evidence="3" key="1">
    <citation type="submission" date="2016-06" db="UniProtKB">
        <authorList>
            <consortium name="WormBaseParasite"/>
        </authorList>
    </citation>
    <scope>IDENTIFICATION</scope>
</reference>
<evidence type="ECO:0000313" key="2">
    <source>
        <dbReference type="Proteomes" id="UP000272942"/>
    </source>
</evidence>
<dbReference type="Proteomes" id="UP000272942">
    <property type="component" value="Unassembled WGS sequence"/>
</dbReference>
<dbReference type="Gene3D" id="1.10.1410.10">
    <property type="match status" value="1"/>
</dbReference>
<reference evidence="1 2" key="2">
    <citation type="submission" date="2018-11" db="EMBL/GenBank/DDBJ databases">
        <authorList>
            <consortium name="Pathogen Informatics"/>
        </authorList>
    </citation>
    <scope>NUCLEOTIDE SEQUENCE [LARGE SCALE GENOMIC DNA]</scope>
    <source>
        <strain evidence="1 2">Egypt</strain>
    </source>
</reference>
<evidence type="ECO:0000313" key="3">
    <source>
        <dbReference type="WBParaSite" id="ECPE_0001777801-mRNA-1"/>
    </source>
</evidence>
<dbReference type="EMBL" id="UZAN01071128">
    <property type="protein sequence ID" value="VDP95041.1"/>
    <property type="molecule type" value="Genomic_DNA"/>
</dbReference>
<sequence>MSTGSPDGDLQAELIRTYMHVSEFAIPLATLFRKFAKLSFLDLPMNWTFSPPVLSILVIFYLQHCTPPQLPNLQALYQAHQSELPPGSFRKVYFNEEDLSFLTDVSLIKQYWNSDLSKYFCYFN</sequence>
<dbReference type="AlphaFoldDB" id="A0A183BEU8"/>
<dbReference type="OrthoDB" id="407432at2759"/>
<proteinExistence type="predicted"/>
<protein>
    <submittedName>
        <fullName evidence="3">PAP-associated domain-containing protein</fullName>
    </submittedName>
</protein>
<evidence type="ECO:0000313" key="1">
    <source>
        <dbReference type="EMBL" id="VDP95041.1"/>
    </source>
</evidence>
<organism evidence="3">
    <name type="scientific">Echinostoma caproni</name>
    <dbReference type="NCBI Taxonomy" id="27848"/>
    <lineage>
        <taxon>Eukaryota</taxon>
        <taxon>Metazoa</taxon>
        <taxon>Spiralia</taxon>
        <taxon>Lophotrochozoa</taxon>
        <taxon>Platyhelminthes</taxon>
        <taxon>Trematoda</taxon>
        <taxon>Digenea</taxon>
        <taxon>Plagiorchiida</taxon>
        <taxon>Echinostomata</taxon>
        <taxon>Echinostomatoidea</taxon>
        <taxon>Echinostomatidae</taxon>
        <taxon>Echinostoma</taxon>
    </lineage>
</organism>
<gene>
    <name evidence="1" type="ORF">ECPE_LOCUS17733</name>
</gene>